<dbReference type="Proteomes" id="UP001555826">
    <property type="component" value="Unassembled WGS sequence"/>
</dbReference>
<dbReference type="EMBL" id="JBFNQN010000019">
    <property type="protein sequence ID" value="MEW9267577.1"/>
    <property type="molecule type" value="Genomic_DNA"/>
</dbReference>
<dbReference type="SUPFAM" id="SSF55174">
    <property type="entry name" value="Alpha-L RNA-binding motif"/>
    <property type="match status" value="1"/>
</dbReference>
<dbReference type="PROSITE" id="PS50889">
    <property type="entry name" value="S4"/>
    <property type="match status" value="1"/>
</dbReference>
<dbReference type="InterPro" id="IPR036986">
    <property type="entry name" value="S4_RNA-bd_sf"/>
</dbReference>
<organism evidence="2 3">
    <name type="scientific">Kineococcus endophyticus</name>
    <dbReference type="NCBI Taxonomy" id="1181883"/>
    <lineage>
        <taxon>Bacteria</taxon>
        <taxon>Bacillati</taxon>
        <taxon>Actinomycetota</taxon>
        <taxon>Actinomycetes</taxon>
        <taxon>Kineosporiales</taxon>
        <taxon>Kineosporiaceae</taxon>
        <taxon>Kineococcus</taxon>
    </lineage>
</organism>
<name>A0ABV3PD50_9ACTN</name>
<dbReference type="RefSeq" id="WP_367640988.1">
    <property type="nucleotide sequence ID" value="NZ_JBFNQN010000019.1"/>
</dbReference>
<evidence type="ECO:0000313" key="3">
    <source>
        <dbReference type="Proteomes" id="UP001555826"/>
    </source>
</evidence>
<proteinExistence type="predicted"/>
<sequence length="76" mass="8044">MEPEVEPEVVEVTGVVRLGQFLKLAGAVETGGQAREALLAGDVTVNEEVEERRGRQLSDGDLVELGGGAWTVHVMG</sequence>
<reference evidence="2 3" key="1">
    <citation type="submission" date="2024-07" db="EMBL/GenBank/DDBJ databases">
        <authorList>
            <person name="Thanompreechachai J."/>
            <person name="Duangmal K."/>
        </authorList>
    </citation>
    <scope>NUCLEOTIDE SEQUENCE [LARGE SCALE GENOMIC DNA]</scope>
    <source>
        <strain evidence="2 3">KCTC 19886</strain>
    </source>
</reference>
<evidence type="ECO:0000256" key="1">
    <source>
        <dbReference type="PROSITE-ProRule" id="PRU00182"/>
    </source>
</evidence>
<comment type="caution">
    <text evidence="2">The sequence shown here is derived from an EMBL/GenBank/DDBJ whole genome shotgun (WGS) entry which is preliminary data.</text>
</comment>
<protein>
    <submittedName>
        <fullName evidence="2">RNA-binding S4 domain-containing protein</fullName>
    </submittedName>
</protein>
<accession>A0ABV3PD50</accession>
<keyword evidence="3" id="KW-1185">Reference proteome</keyword>
<dbReference type="Gene3D" id="3.10.290.10">
    <property type="entry name" value="RNA-binding S4 domain"/>
    <property type="match status" value="1"/>
</dbReference>
<dbReference type="Pfam" id="PF13275">
    <property type="entry name" value="S4_2"/>
    <property type="match status" value="1"/>
</dbReference>
<evidence type="ECO:0000313" key="2">
    <source>
        <dbReference type="EMBL" id="MEW9267577.1"/>
    </source>
</evidence>
<keyword evidence="1" id="KW-0694">RNA-binding</keyword>
<dbReference type="CDD" id="cd00165">
    <property type="entry name" value="S4"/>
    <property type="match status" value="1"/>
</dbReference>
<gene>
    <name evidence="2" type="ORF">AB1207_22790</name>
</gene>